<dbReference type="RefSeq" id="WP_174582885.1">
    <property type="nucleotide sequence ID" value="NZ_CAJNOB010000006.1"/>
</dbReference>
<proteinExistence type="predicted"/>
<sequence>MTVFEERKTEQRRAAQGKLSIEMVETFSYLRGVSWLVGDAFFGILLAYRATGREIGVQARSFFLLFTL</sequence>
<keyword evidence="2" id="KW-1185">Reference proteome</keyword>
<dbReference type="Proteomes" id="UP000663859">
    <property type="component" value="Unassembled WGS sequence"/>
</dbReference>
<dbReference type="EMBL" id="CAJNOB010000006">
    <property type="protein sequence ID" value="CAF0693438.1"/>
    <property type="molecule type" value="Genomic_DNA"/>
</dbReference>
<protein>
    <submittedName>
        <fullName evidence="1">Uncharacterized protein</fullName>
    </submittedName>
</protein>
<name>A0A8J2FNK7_9BACT</name>
<gene>
    <name evidence="1" type="ORF">MPNT_140002</name>
</gene>
<reference evidence="1" key="1">
    <citation type="submission" date="2021-02" db="EMBL/GenBank/DDBJ databases">
        <authorList>
            <person name="Cremers G."/>
            <person name="Picone N."/>
        </authorList>
    </citation>
    <scope>NUCLEOTIDE SEQUENCE</scope>
    <source>
        <strain evidence="1">PQ17</strain>
    </source>
</reference>
<comment type="caution">
    <text evidence="1">The sequence shown here is derived from an EMBL/GenBank/DDBJ whole genome shotgun (WGS) entry which is preliminary data.</text>
</comment>
<accession>A0A8J2FNK7</accession>
<dbReference type="AlphaFoldDB" id="A0A8J2FNK7"/>
<evidence type="ECO:0000313" key="2">
    <source>
        <dbReference type="Proteomes" id="UP000663859"/>
    </source>
</evidence>
<organism evidence="1 2">
    <name type="scientific">Candidatus Methylacidithermus pantelleriae</name>
    <dbReference type="NCBI Taxonomy" id="2744239"/>
    <lineage>
        <taxon>Bacteria</taxon>
        <taxon>Pseudomonadati</taxon>
        <taxon>Verrucomicrobiota</taxon>
        <taxon>Methylacidiphilae</taxon>
        <taxon>Methylacidiphilales</taxon>
        <taxon>Methylacidiphilaceae</taxon>
        <taxon>Candidatus Methylacidithermus</taxon>
    </lineage>
</organism>
<evidence type="ECO:0000313" key="1">
    <source>
        <dbReference type="EMBL" id="CAF0693438.1"/>
    </source>
</evidence>